<feature type="region of interest" description="Disordered" evidence="13">
    <location>
        <begin position="874"/>
        <end position="902"/>
    </location>
</feature>
<keyword evidence="8 12" id="KW-0539">Nucleus</keyword>
<dbReference type="InterPro" id="IPR022125">
    <property type="entry name" value="U3snoRNP10_N"/>
</dbReference>
<evidence type="ECO:0000256" key="11">
    <source>
        <dbReference type="PROSITE-ProRule" id="PRU00103"/>
    </source>
</evidence>
<dbReference type="PANTHER" id="PTHR13457">
    <property type="entry name" value="BAP28"/>
    <property type="match status" value="1"/>
</dbReference>
<evidence type="ECO:0000256" key="5">
    <source>
        <dbReference type="ARBA" id="ARBA00022517"/>
    </source>
</evidence>
<accession>A0A1Z5TNK4</accession>
<dbReference type="Gene3D" id="1.25.10.10">
    <property type="entry name" value="Leucine-rich Repeat Variant"/>
    <property type="match status" value="3"/>
</dbReference>
<dbReference type="EMBL" id="MUNK01000019">
    <property type="protein sequence ID" value="OTA37575.1"/>
    <property type="molecule type" value="Genomic_DNA"/>
</dbReference>
<dbReference type="Pfam" id="PF08146">
    <property type="entry name" value="BP28CT"/>
    <property type="match status" value="1"/>
</dbReference>
<comment type="caution">
    <text evidence="15">The sequence shown here is derived from an EMBL/GenBank/DDBJ whole genome shotgun (WGS) entry which is preliminary data.</text>
</comment>
<dbReference type="InterPro" id="IPR011989">
    <property type="entry name" value="ARM-like"/>
</dbReference>
<dbReference type="STRING" id="1157616.A0A1Z5TNK4"/>
<evidence type="ECO:0000256" key="9">
    <source>
        <dbReference type="ARBA" id="ARBA00023274"/>
    </source>
</evidence>
<dbReference type="OrthoDB" id="31183at2759"/>
<dbReference type="Pfam" id="PF02985">
    <property type="entry name" value="HEAT"/>
    <property type="match status" value="1"/>
</dbReference>
<evidence type="ECO:0000256" key="13">
    <source>
        <dbReference type="SAM" id="MobiDB-lite"/>
    </source>
</evidence>
<dbReference type="InterPro" id="IPR012954">
    <property type="entry name" value="BP28_C_dom"/>
</dbReference>
<evidence type="ECO:0000259" key="14">
    <source>
        <dbReference type="SMART" id="SM01036"/>
    </source>
</evidence>
<dbReference type="InterPro" id="IPR016024">
    <property type="entry name" value="ARM-type_fold"/>
</dbReference>
<feature type="domain" description="BP28 C-terminal" evidence="14">
    <location>
        <begin position="1510"/>
        <end position="1655"/>
    </location>
</feature>
<comment type="function">
    <text evidence="10">Involved in nucleolar processing of pre-18S ribosomal RNA. Involved in ribosome biosynthesis.</text>
</comment>
<evidence type="ECO:0000256" key="3">
    <source>
        <dbReference type="ARBA" id="ARBA00011399"/>
    </source>
</evidence>
<evidence type="ECO:0000256" key="1">
    <source>
        <dbReference type="ARBA" id="ARBA00004604"/>
    </source>
</evidence>
<name>A0A1Z5TNK4_HORWE</name>
<dbReference type="PROSITE" id="PS50077">
    <property type="entry name" value="HEAT_REPEAT"/>
    <property type="match status" value="1"/>
</dbReference>
<dbReference type="VEuPathDB" id="FungiDB:BTJ68_02804"/>
<dbReference type="InterPro" id="IPR040191">
    <property type="entry name" value="UTP10"/>
</dbReference>
<keyword evidence="5 12" id="KW-0690">Ribosome biogenesis</keyword>
<dbReference type="GO" id="GO:0032040">
    <property type="term" value="C:small-subunit processome"/>
    <property type="evidence" value="ECO:0007669"/>
    <property type="project" value="TreeGrafter"/>
</dbReference>
<dbReference type="InParanoid" id="A0A1Z5TNK4"/>
<dbReference type="PANTHER" id="PTHR13457:SF1">
    <property type="entry name" value="HEAT REPEAT-CONTAINING PROTEIN 1"/>
    <property type="match status" value="1"/>
</dbReference>
<protein>
    <recommendedName>
        <fullName evidence="4 12">U3 small nucleolar RNA-associated protein 10</fullName>
    </recommendedName>
</protein>
<proteinExistence type="inferred from homology"/>
<evidence type="ECO:0000256" key="6">
    <source>
        <dbReference type="ARBA" id="ARBA00022552"/>
    </source>
</evidence>
<keyword evidence="16" id="KW-1185">Reference proteome</keyword>
<evidence type="ECO:0000256" key="10">
    <source>
        <dbReference type="ARBA" id="ARBA00025076"/>
    </source>
</evidence>
<keyword evidence="9 12" id="KW-0687">Ribonucleoprotein</keyword>
<dbReference type="GO" id="GO:0000462">
    <property type="term" value="P:maturation of SSU-rRNA from tricistronic rRNA transcript (SSU-rRNA, 5.8S rRNA, LSU-rRNA)"/>
    <property type="evidence" value="ECO:0007669"/>
    <property type="project" value="TreeGrafter"/>
</dbReference>
<evidence type="ECO:0000313" key="15">
    <source>
        <dbReference type="EMBL" id="OTA37575.1"/>
    </source>
</evidence>
<reference evidence="15 16" key="1">
    <citation type="submission" date="2017-01" db="EMBL/GenBank/DDBJ databases">
        <title>The recent genome duplication of the halophilic yeast Hortaea werneckii: insights from long-read sequencing.</title>
        <authorList>
            <person name="Sinha S."/>
            <person name="Flibotte S."/>
            <person name="Neira M."/>
            <person name="Lenassi M."/>
            <person name="Gostincar C."/>
            <person name="Stajich J.E."/>
            <person name="Nislow C.E."/>
        </authorList>
    </citation>
    <scope>NUCLEOTIDE SEQUENCE [LARGE SCALE GENOMIC DNA]</scope>
    <source>
        <strain evidence="15 16">EXF-2000</strain>
    </source>
</reference>
<comment type="similarity">
    <text evidence="2 12">Belongs to the HEATR1/UTP10 family.</text>
</comment>
<comment type="subunit">
    <text evidence="3 12">Component of the ribosomal small subunit (SSU) processome.</text>
</comment>
<evidence type="ECO:0000256" key="12">
    <source>
        <dbReference type="RuleBase" id="RU367065"/>
    </source>
</evidence>
<dbReference type="SUPFAM" id="SSF48371">
    <property type="entry name" value="ARM repeat"/>
    <property type="match status" value="2"/>
</dbReference>
<evidence type="ECO:0000256" key="2">
    <source>
        <dbReference type="ARBA" id="ARBA00010559"/>
    </source>
</evidence>
<evidence type="ECO:0000256" key="7">
    <source>
        <dbReference type="ARBA" id="ARBA00022737"/>
    </source>
</evidence>
<evidence type="ECO:0000256" key="4">
    <source>
        <dbReference type="ARBA" id="ARBA00015399"/>
    </source>
</evidence>
<dbReference type="GO" id="GO:0034455">
    <property type="term" value="C:t-UTP complex"/>
    <property type="evidence" value="ECO:0007669"/>
    <property type="project" value="TreeGrafter"/>
</dbReference>
<dbReference type="Pfam" id="PF12397">
    <property type="entry name" value="U3snoRNP10"/>
    <property type="match status" value="1"/>
</dbReference>
<dbReference type="GO" id="GO:0045943">
    <property type="term" value="P:positive regulation of transcription by RNA polymerase I"/>
    <property type="evidence" value="ECO:0007669"/>
    <property type="project" value="TreeGrafter"/>
</dbReference>
<dbReference type="FunCoup" id="A0A1Z5TNK4">
    <property type="interactions" value="1934"/>
</dbReference>
<dbReference type="Proteomes" id="UP000194280">
    <property type="component" value="Unassembled WGS sequence"/>
</dbReference>
<dbReference type="InterPro" id="IPR056473">
    <property type="entry name" value="HEAT_Utp10/HEAT1"/>
</dbReference>
<feature type="repeat" description="HEAT" evidence="11">
    <location>
        <begin position="583"/>
        <end position="621"/>
    </location>
</feature>
<dbReference type="GO" id="GO:0030686">
    <property type="term" value="C:90S preribosome"/>
    <property type="evidence" value="ECO:0007669"/>
    <property type="project" value="TreeGrafter"/>
</dbReference>
<gene>
    <name evidence="15" type="ORF">BTJ68_02804</name>
</gene>
<dbReference type="GO" id="GO:0030515">
    <property type="term" value="F:snoRNA binding"/>
    <property type="evidence" value="ECO:0007669"/>
    <property type="project" value="TreeGrafter"/>
</dbReference>
<comment type="subcellular location">
    <subcellularLocation>
        <location evidence="1 12">Nucleus</location>
        <location evidence="1 12">Nucleolus</location>
    </subcellularLocation>
</comment>
<dbReference type="SMART" id="SM01036">
    <property type="entry name" value="BP28CT"/>
    <property type="match status" value="1"/>
</dbReference>
<evidence type="ECO:0000256" key="8">
    <source>
        <dbReference type="ARBA" id="ARBA00023242"/>
    </source>
</evidence>
<sequence>MATSLQQQLAAIQQTSTHQLDLKAQKAQHSKSLLFEPRDAASQSFDTIYQICNEGFVELSQLDARFAPFARNLFSEQSKNEDRTQMTAVENEELNKTVESFLGLVQGRLLLRPAMKAVEWVVRRFQAHEYSTETMLLTFLPYHTAHIFPTLLSILPEQLPASFRWLHPYVASLQSPPRHAILAAAISNQGFFSSFSQYVLQVARARHQSAILLGFWASITAQAVSGMIDTTRSGRDAIRRQREEDLLLRVLPILQSALSIRGAPELFLGTCMIMTILATKASLEDHVLDAMMQAIISAWTKETAEDGLICVAVMAEEKQQIGLPKPVSQALLKQDGIYETLHSMSQRHRIAKLVSAIVVEAVRTGAAGEMELAEKLVSGGFVSAQTEASMLDALLAQLLDAGKEKQGVIEFLRGVCDGNKRAVVLRDLAQKKGVSLKRHLPGLIAASRLELESQEEPANADEAMDIDEEPIDLSDQQLRSLLEALPNLDGELVSFLDPARDVTFQAYAKVFEAVVVSERGLRQFLASRHLQNPKVLKSPLLLSFLARAACSNISVLAKIRALETATDKLRELLSKSKADYRMLLPYVLTALSDESQRVRRAAANLCSVMQMSYGTRDTNEKVGSNLTSWGLGSLYGSVTSKLHDLSSADAHKFLSSAVVPMLEDCVLDGAHVSRALADSLKGAHSPGSQRASAPGAELKTSLRSEVCSFLASHATATPALPARLTLLMIVARCGKVAGDARKNILTPFIKRWVATTSEDVDIACTAQGVTKAHLDNVVLSCLSHRSVEEIQTLKSIAEDELPARSEVQPIAFGQLGSLWPSLKGSLQIEVMDFLLDHALAVGGSEIVHAEALKTLRSVRLSTEALVHMIESLPRGSDLHDQPSSAKKQRTSKNDSSQPRKVDQGALNAAIRRITVVLELTEASEPVQHPQLLKGLFNLLSELNAYKTLTGSQLIYLHGLVLGCLFSVVNGLKDSKAVDVDRSAIRADLIVECVRTTSSTQVHNTALLLISSLATWAPELVLHSVMPLFTFMSTTLLRQSDEYSAHVTDQTVSRIVPPLAASLKKKGRDLASGAAELLLSFTAAFEHIPLHRRAGLFKHLVQTLGPKESLFAVIAMLIERYPQDVHAVPFAEDLLNAFPVQVQLQTIQQYLDLVFETRQSKRPLSDAILGFSEKNDEQREESTADLVAALATILDEDTALRKKVAKEFVKGDEHATHLHSLYSRILEQTMQLLRDSESGTRLRTEAEATLTAVLGLPPTSDFIESSAQLMQTGSDETRQQVFHSLETRVQNAKQRDATLQQTFLEVLPNCCVFIQSSQPVLTRQAAITCVDQIIERYGKLDRSAALEAATAVAGDAALGSEDDMLKITSVLCLASMVAVLEDDFISILPRVFERIMGYADLAIESKSVNYQLLDAVFSFAVSVLDHLPWMFSTQYLQHAFLTVGKAVARMDQDDVDIQMPDHFCSLAAKKIGAQELFTTIDQTWDAVAAHGPIATVQHLQVLEAAVQHHKKSVVIRHAQALFGVLLKAFDLRRTHPDEEDSDEVFDLVDKIALDVVMKLNDATFRPFFIRLVEWATSGLPKSDYSGRVNRAISLYSFANSLFEQLKSIVTSYATYVLDDAAHWLQEISGEKAEDRQLLEMILDTLSSSFRHDQDDFWQAPQHFEAIMRPLLSQLEKANVFDVTAQVVPAITELAYAAASPEHHKVMNTATMQYMRHSNSAVRLAAVQCERAITERLNLDWLSLLPEMLPFISELQEDDDEEVERETLRWVRQIEEVTGESLEGMLQ</sequence>
<keyword evidence="7" id="KW-0677">Repeat</keyword>
<evidence type="ECO:0000313" key="16">
    <source>
        <dbReference type="Proteomes" id="UP000194280"/>
    </source>
</evidence>
<dbReference type="InterPro" id="IPR000357">
    <property type="entry name" value="HEAT"/>
</dbReference>
<dbReference type="InterPro" id="IPR021133">
    <property type="entry name" value="HEAT_type_2"/>
</dbReference>
<keyword evidence="6 12" id="KW-0698">rRNA processing</keyword>
<dbReference type="Pfam" id="PF23243">
    <property type="entry name" value="HEAT_HEATR1"/>
    <property type="match status" value="1"/>
</dbReference>
<organism evidence="15 16">
    <name type="scientific">Hortaea werneckii EXF-2000</name>
    <dbReference type="NCBI Taxonomy" id="1157616"/>
    <lineage>
        <taxon>Eukaryota</taxon>
        <taxon>Fungi</taxon>
        <taxon>Dikarya</taxon>
        <taxon>Ascomycota</taxon>
        <taxon>Pezizomycotina</taxon>
        <taxon>Dothideomycetes</taxon>
        <taxon>Dothideomycetidae</taxon>
        <taxon>Mycosphaerellales</taxon>
        <taxon>Teratosphaeriaceae</taxon>
        <taxon>Hortaea</taxon>
    </lineage>
</organism>